<gene>
    <name evidence="2" type="ORF">D915_010735</name>
</gene>
<proteinExistence type="predicted"/>
<accession>A0A4E0QUD2</accession>
<dbReference type="Proteomes" id="UP000230066">
    <property type="component" value="Unassembled WGS sequence"/>
</dbReference>
<keyword evidence="1" id="KW-0472">Membrane</keyword>
<keyword evidence="1" id="KW-1133">Transmembrane helix</keyword>
<reference evidence="2" key="1">
    <citation type="submission" date="2019-03" db="EMBL/GenBank/DDBJ databases">
        <title>Improved annotation for the trematode Fasciola hepatica.</title>
        <authorList>
            <person name="Choi Y.-J."/>
            <person name="Martin J."/>
            <person name="Mitreva M."/>
        </authorList>
    </citation>
    <scope>NUCLEOTIDE SEQUENCE [LARGE SCALE GENOMIC DNA]</scope>
</reference>
<feature type="transmembrane region" description="Helical" evidence="1">
    <location>
        <begin position="33"/>
        <end position="55"/>
    </location>
</feature>
<feature type="transmembrane region" description="Helical" evidence="1">
    <location>
        <begin position="9"/>
        <end position="27"/>
    </location>
</feature>
<sequence length="83" mass="9237">MDSSCLTRGILWGTCCGMLLGAGDFIWKSRARRSVLVGFISFVVMSYGVSAVCRLRKVEIVGKNRSTFFNYKAELDRSFASRG</sequence>
<evidence type="ECO:0000313" key="2">
    <source>
        <dbReference type="EMBL" id="THD18543.1"/>
    </source>
</evidence>
<dbReference type="AlphaFoldDB" id="A0A4E0QUD2"/>
<comment type="caution">
    <text evidence="2">The sequence shown here is derived from an EMBL/GenBank/DDBJ whole genome shotgun (WGS) entry which is preliminary data.</text>
</comment>
<name>A0A4E0QUD2_FASHE</name>
<evidence type="ECO:0000256" key="1">
    <source>
        <dbReference type="SAM" id="Phobius"/>
    </source>
</evidence>
<protein>
    <submittedName>
        <fullName evidence="2">Uncharacterized protein</fullName>
    </submittedName>
</protein>
<organism evidence="2 3">
    <name type="scientific">Fasciola hepatica</name>
    <name type="common">Liver fluke</name>
    <dbReference type="NCBI Taxonomy" id="6192"/>
    <lineage>
        <taxon>Eukaryota</taxon>
        <taxon>Metazoa</taxon>
        <taxon>Spiralia</taxon>
        <taxon>Lophotrochozoa</taxon>
        <taxon>Platyhelminthes</taxon>
        <taxon>Trematoda</taxon>
        <taxon>Digenea</taxon>
        <taxon>Plagiorchiida</taxon>
        <taxon>Echinostomata</taxon>
        <taxon>Echinostomatoidea</taxon>
        <taxon>Fasciolidae</taxon>
        <taxon>Fasciola</taxon>
    </lineage>
</organism>
<evidence type="ECO:0000313" key="3">
    <source>
        <dbReference type="Proteomes" id="UP000230066"/>
    </source>
</evidence>
<keyword evidence="3" id="KW-1185">Reference proteome</keyword>
<dbReference type="EMBL" id="JXXN02010257">
    <property type="protein sequence ID" value="THD18543.1"/>
    <property type="molecule type" value="Genomic_DNA"/>
</dbReference>
<keyword evidence="1" id="KW-0812">Transmembrane</keyword>